<keyword evidence="1" id="KW-0268">Exocytosis</keyword>
<dbReference type="GO" id="GO:0099525">
    <property type="term" value="P:presynaptic dense core vesicle exocytosis"/>
    <property type="evidence" value="ECO:0007669"/>
    <property type="project" value="TreeGrafter"/>
</dbReference>
<reference evidence="12" key="1">
    <citation type="submission" date="2025-08" db="UniProtKB">
        <authorList>
            <consortium name="Ensembl"/>
        </authorList>
    </citation>
    <scope>IDENTIFICATION</scope>
</reference>
<dbReference type="GO" id="GO:0042734">
    <property type="term" value="C:presynaptic membrane"/>
    <property type="evidence" value="ECO:0007669"/>
    <property type="project" value="TreeGrafter"/>
</dbReference>
<dbReference type="InterPro" id="IPR010439">
    <property type="entry name" value="MUN_dom"/>
</dbReference>
<dbReference type="GeneTree" id="ENSGT00940000155174"/>
<keyword evidence="4" id="KW-0863">Zinc-finger</keyword>
<dbReference type="Ensembl" id="ENSOKIT00005024316.1">
    <property type="protein sequence ID" value="ENSOKIP00005022904.1"/>
    <property type="gene ID" value="ENSOKIG00005009857.1"/>
</dbReference>
<protein>
    <recommendedName>
        <fullName evidence="14">Unc-13 homolog C</fullName>
    </recommendedName>
</protein>
<dbReference type="SMART" id="SM00109">
    <property type="entry name" value="C1"/>
    <property type="match status" value="1"/>
</dbReference>
<evidence type="ECO:0000256" key="1">
    <source>
        <dbReference type="ARBA" id="ARBA00022483"/>
    </source>
</evidence>
<dbReference type="PANTHER" id="PTHR10480">
    <property type="entry name" value="PROTEIN UNC-13 HOMOLOG"/>
    <property type="match status" value="1"/>
</dbReference>
<feature type="compositionally biased region" description="Basic residues" evidence="7">
    <location>
        <begin position="477"/>
        <end position="491"/>
    </location>
</feature>
<keyword evidence="5" id="KW-0862">Zinc</keyword>
<dbReference type="InterPro" id="IPR046349">
    <property type="entry name" value="C1-like_sf"/>
</dbReference>
<evidence type="ECO:0008006" key="14">
    <source>
        <dbReference type="Google" id="ProtNLM"/>
    </source>
</evidence>
<dbReference type="PROSITE" id="PS51258">
    <property type="entry name" value="MHD1"/>
    <property type="match status" value="1"/>
</dbReference>
<feature type="compositionally biased region" description="Basic and acidic residues" evidence="7">
    <location>
        <begin position="30"/>
        <end position="49"/>
    </location>
</feature>
<keyword evidence="6" id="KW-0106">Calcium</keyword>
<dbReference type="PANTHER" id="PTHR10480:SF2">
    <property type="entry name" value="PROTEIN UNC-13 HOMOLOG C"/>
    <property type="match status" value="1"/>
</dbReference>
<accession>A0A8C7DNB7</accession>
<feature type="domain" description="MHD2" evidence="11">
    <location>
        <begin position="1770"/>
        <end position="1913"/>
    </location>
</feature>
<evidence type="ECO:0000256" key="5">
    <source>
        <dbReference type="ARBA" id="ARBA00022833"/>
    </source>
</evidence>
<feature type="region of interest" description="Disordered" evidence="7">
    <location>
        <begin position="217"/>
        <end position="240"/>
    </location>
</feature>
<dbReference type="GO" id="GO:0016082">
    <property type="term" value="P:synaptic vesicle priming"/>
    <property type="evidence" value="ECO:0007669"/>
    <property type="project" value="TreeGrafter"/>
</dbReference>
<evidence type="ECO:0000259" key="11">
    <source>
        <dbReference type="PROSITE" id="PS51259"/>
    </source>
</evidence>
<dbReference type="PROSITE" id="PS00479">
    <property type="entry name" value="ZF_DAG_PE_1"/>
    <property type="match status" value="1"/>
</dbReference>
<dbReference type="GO" id="GO:0031594">
    <property type="term" value="C:neuromuscular junction"/>
    <property type="evidence" value="ECO:0007669"/>
    <property type="project" value="TreeGrafter"/>
</dbReference>
<keyword evidence="3" id="KW-0677">Repeat</keyword>
<feature type="domain" description="MHD1" evidence="10">
    <location>
        <begin position="1524"/>
        <end position="1667"/>
    </location>
</feature>
<feature type="region of interest" description="Disordered" evidence="7">
    <location>
        <begin position="854"/>
        <end position="918"/>
    </location>
</feature>
<sequence>MVSALLQTLSSYIVKICKGMFTKKLANPTKKKESSDNKEPKLTTTDLRDQGNLTPTLSTTLKTTVKKISKCSSARNISLELDDGKNDCSSLSPTFSYRVAIANGLPKNALLLNNNESIFQEILSINSEYSDSLSEAKPVRRFDEQKSHTMPVRRNRKSLISLAPSDGSSEGERVERSSLHTLRLGALRKLRKWKKSQECVSSDSEVSNWRKTLGIRSKSLDRAGRQQKSTSALEAGSSSTGCINQTQDVMEMIFKELQGISQIETELSELRGHVNALKNSIDEISSSVEVVQTEIEQLRTGFVQSRRETRDIHDYIKQVSHQANKASLRFINVPEEKLEKTESLIYHILKDKMGFAEAHKTLKIELAHRLGQQRECSNAKPRPIIVIFSTPSDRDLVLKKCYKLKGTGISVSTDSLTTHVKENKNKGEMSSSQTYESMDIKVSAKDKAESDDWDSMDSDKELDELNRNKYAMVVSKPVHKHKADKKRHGHHEHGSRSADEAGYSASVHYADDSYDESDKASKPYYGDLTPGWLSQSDYSTPKLSRSESDCSKLCQSYSEDFSESQYFSRPNGSSLLSSSDQELWQRKQEDMASSWYASQTLSQENPPYTEPNEAETTETIDSGVSNGLVCMSGDRSHYSGSQLSLQGDLSPWKDWPHLEQGADSGLDASTEQNLVSEVRASNTLPKMAAKEAPELSTQTFPELDVKHSFQPSQTKSSTMYRSQSEIRSENVVEEVPKSWSSRLSIDLTDKAPSFSFGFGSTLKKAKSALEVVWKSGPPPSAAPPEPPPDSGSFMGRFRTLSTSTANDSSTTIDSDVYTDSLVYKAEDEDEAAAGDQLEDNETAYVGVMEQVLANLENRSNEEEEEEEELMEDMEEGDEMEETSEASASERTENLEDENKNIPEKEEMPAEAPPKKRIRPTFKEAALRAYRKQMDELQQQILAGATIFKSVFDSSSSVHEQTEFVNESTSMFYERAGCILYGIDSMPDLRRKRTLPIVRDLVSYLPQQGCKLHVFRKTLQALIYPISSTTPHNFEVWTATAPTYCHECEGLLWGIARQGMRCSECGVKCHEKCQDLLNADCLQSKEIHSHTHRLTPRNTGFLTVFIFVPPALSPVMCAQGLQAKDKTGSSDPYVTVQVGKTKRRTKTIFGNLNPVWDEKFFFECHNATDRIKVRVWDEDDDIKSRMKQHFKRESDDFLGQTIIEVRMLSGEMDVWYNLDKRTDKSMVSGAIRLKLNVEMKGEEKVAPPHGQYTCLHENLFHHLTEVKNSGAVKIPEVKGEEAWKVYYDDVSQEIVDEFAMRYGVESIYQAMTHFSCLSSKYMCPGVPAVMSNLLANINAYFAHTTTVSTNISASDRFAASNFGREKFVKLLDQLHNSLRIDLSKYRDNFPAGNPERLQDLKSTVDLLTSITFFRMKVCELQSPPRASMVVKDCVRACLDSTYKYIFDNCHELYNQLLDQARKQNLPREEQGPSIKNLDFWPKLITLMVSVIDEDRTAYTPVINQFPQELNMGKVSAEFIWNLFALDMKYAMEEHDKHRLCKSTEYMNLHFKVKWFHNEYVRELAAFKDTPPEYSLWFEPFVIQWLSENEDVAMDFLHGALGSDKKLGFQPTSEHVLFSCSVVDVFTQLNQSFEIIKKLECPNPQALAHFMCRFAKTINKVLLQYAAIITKDFGLYLNQEKVPCILINNIQQLRVQLEKMFESMGGKQLDAEASELLKELQNKLNTVLDELSAVFGSSFKPVIEDCVKQMNQELVQMKGSAAGKSNAAMDAETVLRPLMDLLDKNLILFAKICEKTVLKRVLKELWKIVLITIERMIVLPPLNDQNVRCYVIHTKHTHTKHTFNTIERMIVLPPLNDQNVRCYVIHTKHTHTKHTFNTIERTIVLPHLNDQNVRCYVIHTKHTHTKHTFNTIERTIVLPHLNDQNVRCYVDLISHPGTGEHKVNVKVVGVNNLSWQTNAMFRPFVEVNAVGPHLADKKRKFTTKTKNNNWSPKYNETFQYVLSNEYGPECYELHVSVKDYCFAREDRIIGMAVLQLRDLADQGSCCACYPLVKSISMDDTGLTIMRILSQRTNDEVAKEFCRLKTDVRSSEEVAS</sequence>
<dbReference type="GO" id="GO:0005543">
    <property type="term" value="F:phospholipid binding"/>
    <property type="evidence" value="ECO:0007669"/>
    <property type="project" value="InterPro"/>
</dbReference>
<keyword evidence="13" id="KW-1185">Reference proteome</keyword>
<dbReference type="FunFam" id="3.30.60.20:FF:000001">
    <property type="entry name" value="Protein unc-13 homolog B"/>
    <property type="match status" value="1"/>
</dbReference>
<proteinExistence type="predicted"/>
<dbReference type="Pfam" id="PF00130">
    <property type="entry name" value="C1_1"/>
    <property type="match status" value="1"/>
</dbReference>
<dbReference type="GO" id="GO:0008270">
    <property type="term" value="F:zinc ion binding"/>
    <property type="evidence" value="ECO:0007669"/>
    <property type="project" value="UniProtKB-KW"/>
</dbReference>
<dbReference type="InterPro" id="IPR037302">
    <property type="entry name" value="Unc-13_C2B"/>
</dbReference>
<feature type="compositionally biased region" description="Polar residues" evidence="7">
    <location>
        <begin position="799"/>
        <end position="813"/>
    </location>
</feature>
<evidence type="ECO:0000256" key="4">
    <source>
        <dbReference type="ARBA" id="ARBA00022771"/>
    </source>
</evidence>
<dbReference type="FunFam" id="2.60.40.150:FF:000014">
    <property type="entry name" value="protein unc-13 homolog B"/>
    <property type="match status" value="1"/>
</dbReference>
<feature type="region of interest" description="Disordered" evidence="7">
    <location>
        <begin position="27"/>
        <end position="55"/>
    </location>
</feature>
<feature type="compositionally biased region" description="Basic and acidic residues" evidence="7">
    <location>
        <begin position="887"/>
        <end position="907"/>
    </location>
</feature>
<feature type="domain" description="Phorbol-ester/DAG-type" evidence="9">
    <location>
        <begin position="1030"/>
        <end position="1080"/>
    </location>
</feature>
<feature type="domain" description="C2" evidence="8">
    <location>
        <begin position="1922"/>
        <end position="2047"/>
    </location>
</feature>
<dbReference type="GO" id="GO:0030672">
    <property type="term" value="C:synaptic vesicle membrane"/>
    <property type="evidence" value="ECO:0007669"/>
    <property type="project" value="TreeGrafter"/>
</dbReference>
<dbReference type="Gene3D" id="3.30.70.1820">
    <property type="entry name" value="L1 transposable element, RRM domain"/>
    <property type="match status" value="1"/>
</dbReference>
<dbReference type="PROSITE" id="PS50081">
    <property type="entry name" value="ZF_DAG_PE_2"/>
    <property type="match status" value="1"/>
</dbReference>
<dbReference type="PRINTS" id="PR00360">
    <property type="entry name" value="C2DOMAIN"/>
</dbReference>
<feature type="domain" description="C2" evidence="8">
    <location>
        <begin position="1082"/>
        <end position="1215"/>
    </location>
</feature>
<name>A0A8C7DNB7_ONCKI</name>
<dbReference type="GO" id="GO:0005516">
    <property type="term" value="F:calmodulin binding"/>
    <property type="evidence" value="ECO:0007669"/>
    <property type="project" value="TreeGrafter"/>
</dbReference>
<feature type="compositionally biased region" description="Polar residues" evidence="7">
    <location>
        <begin position="226"/>
        <end position="240"/>
    </location>
</feature>
<dbReference type="Gene3D" id="1.20.58.1100">
    <property type="match status" value="1"/>
</dbReference>
<dbReference type="PROSITE" id="PS51259">
    <property type="entry name" value="MHD2"/>
    <property type="match status" value="1"/>
</dbReference>
<feature type="region of interest" description="Disordered" evidence="7">
    <location>
        <begin position="708"/>
        <end position="727"/>
    </location>
</feature>
<evidence type="ECO:0000259" key="9">
    <source>
        <dbReference type="PROSITE" id="PS50081"/>
    </source>
</evidence>
<feature type="region of interest" description="Disordered" evidence="7">
    <location>
        <begin position="420"/>
        <end position="439"/>
    </location>
</feature>
<dbReference type="Gene3D" id="3.30.60.20">
    <property type="match status" value="1"/>
</dbReference>
<reference evidence="12" key="2">
    <citation type="submission" date="2025-09" db="UniProtKB">
        <authorList>
            <consortium name="Ensembl"/>
        </authorList>
    </citation>
    <scope>IDENTIFICATION</scope>
</reference>
<dbReference type="Pfam" id="PF06292">
    <property type="entry name" value="MUN"/>
    <property type="match status" value="1"/>
</dbReference>
<dbReference type="GO" id="GO:0061789">
    <property type="term" value="P:dense core granule priming"/>
    <property type="evidence" value="ECO:0007669"/>
    <property type="project" value="TreeGrafter"/>
</dbReference>
<dbReference type="GO" id="GO:0016081">
    <property type="term" value="P:synaptic vesicle docking"/>
    <property type="evidence" value="ECO:0007669"/>
    <property type="project" value="TreeGrafter"/>
</dbReference>
<evidence type="ECO:0000259" key="8">
    <source>
        <dbReference type="PROSITE" id="PS50004"/>
    </source>
</evidence>
<dbReference type="InterPro" id="IPR000008">
    <property type="entry name" value="C2_dom"/>
</dbReference>
<dbReference type="InterPro" id="IPR014772">
    <property type="entry name" value="Munc13_dom-2"/>
</dbReference>
<evidence type="ECO:0000313" key="12">
    <source>
        <dbReference type="Ensembl" id="ENSOKIP00005022904.1"/>
    </source>
</evidence>
<feature type="compositionally biased region" description="Pro residues" evidence="7">
    <location>
        <begin position="776"/>
        <end position="789"/>
    </location>
</feature>
<dbReference type="Pfam" id="PF00168">
    <property type="entry name" value="C2"/>
    <property type="match status" value="2"/>
</dbReference>
<dbReference type="FunFam" id="2.60.40.150:FF:000002">
    <property type="entry name" value="Protein unc-13 homolog B"/>
    <property type="match status" value="1"/>
</dbReference>
<dbReference type="SMART" id="SM00239">
    <property type="entry name" value="C2"/>
    <property type="match status" value="2"/>
</dbReference>
<feature type="compositionally biased region" description="Polar residues" evidence="7">
    <location>
        <begin position="709"/>
        <end position="723"/>
    </location>
</feature>
<gene>
    <name evidence="12" type="primary">LOC109881087</name>
</gene>
<feature type="region of interest" description="Disordered" evidence="7">
    <location>
        <begin position="446"/>
        <end position="502"/>
    </location>
</feature>
<evidence type="ECO:0000313" key="13">
    <source>
        <dbReference type="Proteomes" id="UP000694557"/>
    </source>
</evidence>
<evidence type="ECO:0000259" key="10">
    <source>
        <dbReference type="PROSITE" id="PS51258"/>
    </source>
</evidence>
<dbReference type="InterPro" id="IPR002219">
    <property type="entry name" value="PKC_DAG/PE"/>
</dbReference>
<evidence type="ECO:0000256" key="2">
    <source>
        <dbReference type="ARBA" id="ARBA00022723"/>
    </source>
</evidence>
<feature type="region of interest" description="Disordered" evidence="7">
    <location>
        <begin position="774"/>
        <end position="817"/>
    </location>
</feature>
<dbReference type="InterPro" id="IPR035892">
    <property type="entry name" value="C2_domain_sf"/>
</dbReference>
<dbReference type="PROSITE" id="PS50004">
    <property type="entry name" value="C2"/>
    <property type="match status" value="2"/>
</dbReference>
<evidence type="ECO:0000256" key="3">
    <source>
        <dbReference type="ARBA" id="ARBA00022737"/>
    </source>
</evidence>
<dbReference type="SUPFAM" id="SSF49562">
    <property type="entry name" value="C2 domain (Calcium/lipid-binding domain, CaLB)"/>
    <property type="match status" value="2"/>
</dbReference>
<dbReference type="SUPFAM" id="SSF57889">
    <property type="entry name" value="Cysteine-rich domain"/>
    <property type="match status" value="1"/>
</dbReference>
<dbReference type="GO" id="GO:0043195">
    <property type="term" value="C:terminal bouton"/>
    <property type="evidence" value="ECO:0007669"/>
    <property type="project" value="TreeGrafter"/>
</dbReference>
<dbReference type="GO" id="GO:0017075">
    <property type="term" value="F:syntaxin-1 binding"/>
    <property type="evidence" value="ECO:0007669"/>
    <property type="project" value="TreeGrafter"/>
</dbReference>
<organism evidence="12 13">
    <name type="scientific">Oncorhynchus kisutch</name>
    <name type="common">Coho salmon</name>
    <name type="synonym">Salmo kisutch</name>
    <dbReference type="NCBI Taxonomy" id="8019"/>
    <lineage>
        <taxon>Eukaryota</taxon>
        <taxon>Metazoa</taxon>
        <taxon>Chordata</taxon>
        <taxon>Craniata</taxon>
        <taxon>Vertebrata</taxon>
        <taxon>Euteleostomi</taxon>
        <taxon>Actinopterygii</taxon>
        <taxon>Neopterygii</taxon>
        <taxon>Teleostei</taxon>
        <taxon>Protacanthopterygii</taxon>
        <taxon>Salmoniformes</taxon>
        <taxon>Salmonidae</taxon>
        <taxon>Salmoninae</taxon>
        <taxon>Oncorhynchus</taxon>
    </lineage>
</organism>
<dbReference type="GO" id="GO:0005509">
    <property type="term" value="F:calcium ion binding"/>
    <property type="evidence" value="ECO:0007669"/>
    <property type="project" value="InterPro"/>
</dbReference>
<evidence type="ECO:0000256" key="7">
    <source>
        <dbReference type="SAM" id="MobiDB-lite"/>
    </source>
</evidence>
<dbReference type="InterPro" id="IPR014770">
    <property type="entry name" value="Munc13_1"/>
</dbReference>
<dbReference type="GO" id="GO:0035249">
    <property type="term" value="P:synaptic transmission, glutamatergic"/>
    <property type="evidence" value="ECO:0007669"/>
    <property type="project" value="TreeGrafter"/>
</dbReference>
<feature type="compositionally biased region" description="Basic and acidic residues" evidence="7">
    <location>
        <begin position="457"/>
        <end position="467"/>
    </location>
</feature>
<keyword evidence="2" id="KW-0479">Metal-binding</keyword>
<dbReference type="Proteomes" id="UP000694557">
    <property type="component" value="Unassembled WGS sequence"/>
</dbReference>
<dbReference type="Gene3D" id="2.60.40.150">
    <property type="entry name" value="C2 domain"/>
    <property type="match status" value="2"/>
</dbReference>
<dbReference type="Gene3D" id="1.10.357.50">
    <property type="match status" value="1"/>
</dbReference>
<dbReference type="FunFam" id="1.10.357.50:FF:000001">
    <property type="entry name" value="Protein unc-13 homolog B"/>
    <property type="match status" value="1"/>
</dbReference>
<dbReference type="GO" id="GO:0019992">
    <property type="term" value="F:diacylglycerol binding"/>
    <property type="evidence" value="ECO:0007669"/>
    <property type="project" value="InterPro"/>
</dbReference>
<dbReference type="GO" id="GO:0098831">
    <property type="term" value="C:presynaptic active zone cytoplasmic component"/>
    <property type="evidence" value="ECO:0007669"/>
    <property type="project" value="TreeGrafter"/>
</dbReference>
<dbReference type="SMART" id="SM01145">
    <property type="entry name" value="DUF1041"/>
    <property type="match status" value="1"/>
</dbReference>
<feature type="compositionally biased region" description="Acidic residues" evidence="7">
    <location>
        <begin position="861"/>
        <end position="883"/>
    </location>
</feature>
<dbReference type="InterPro" id="IPR027080">
    <property type="entry name" value="Unc-13"/>
</dbReference>
<evidence type="ECO:0000256" key="6">
    <source>
        <dbReference type="ARBA" id="ARBA00022837"/>
    </source>
</evidence>
<dbReference type="CDD" id="cd04027">
    <property type="entry name" value="C2B_Munc13"/>
    <property type="match status" value="1"/>
</dbReference>